<dbReference type="Ensembl" id="ENSCCRT00000168268.1">
    <property type="protein sequence ID" value="ENSCCRP00000149424.1"/>
    <property type="gene ID" value="ENSCCRG00000074203.1"/>
</dbReference>
<protein>
    <recommendedName>
        <fullName evidence="3">Reverse transcriptase domain-containing protein</fullName>
    </recommendedName>
</protein>
<dbReference type="GO" id="GO:0008168">
    <property type="term" value="F:methyltransferase activity"/>
    <property type="evidence" value="ECO:0007669"/>
    <property type="project" value="InterPro"/>
</dbReference>
<feature type="region of interest" description="Disordered" evidence="1">
    <location>
        <begin position="67"/>
        <end position="96"/>
    </location>
</feature>
<feature type="compositionally biased region" description="Basic residues" evidence="1">
    <location>
        <begin position="81"/>
        <end position="96"/>
    </location>
</feature>
<name>A0A9J8AVY3_CYPCA</name>
<dbReference type="Pfam" id="PF00078">
    <property type="entry name" value="RVT_1"/>
    <property type="match status" value="1"/>
</dbReference>
<keyword evidence="2" id="KW-0812">Transmembrane</keyword>
<keyword evidence="2" id="KW-1133">Transmembrane helix</keyword>
<evidence type="ECO:0000256" key="1">
    <source>
        <dbReference type="SAM" id="MobiDB-lite"/>
    </source>
</evidence>
<evidence type="ECO:0000313" key="4">
    <source>
        <dbReference type="Ensembl" id="ENSCCRP00000149424.1"/>
    </source>
</evidence>
<reference evidence="4" key="2">
    <citation type="submission" date="2025-09" db="UniProtKB">
        <authorList>
            <consortium name="Ensembl"/>
        </authorList>
    </citation>
    <scope>IDENTIFICATION</scope>
</reference>
<organism evidence="4 5">
    <name type="scientific">Cyprinus carpio carpio</name>
    <dbReference type="NCBI Taxonomy" id="630221"/>
    <lineage>
        <taxon>Eukaryota</taxon>
        <taxon>Metazoa</taxon>
        <taxon>Chordata</taxon>
        <taxon>Craniata</taxon>
        <taxon>Vertebrata</taxon>
        <taxon>Euteleostomi</taxon>
        <taxon>Actinopterygii</taxon>
        <taxon>Neopterygii</taxon>
        <taxon>Teleostei</taxon>
        <taxon>Ostariophysi</taxon>
        <taxon>Cypriniformes</taxon>
        <taxon>Cyprinidae</taxon>
        <taxon>Cyprininae</taxon>
        <taxon>Cyprinus</taxon>
    </lineage>
</organism>
<dbReference type="CDD" id="cd01650">
    <property type="entry name" value="RT_nLTR_like"/>
    <property type="match status" value="1"/>
</dbReference>
<feature type="transmembrane region" description="Helical" evidence="2">
    <location>
        <begin position="12"/>
        <end position="35"/>
    </location>
</feature>
<dbReference type="PROSITE" id="PS50878">
    <property type="entry name" value="RT_POL"/>
    <property type="match status" value="1"/>
</dbReference>
<dbReference type="InterPro" id="IPR043502">
    <property type="entry name" value="DNA/RNA_pol_sf"/>
</dbReference>
<dbReference type="PANTHER" id="PTHR47510:SF3">
    <property type="entry name" value="ENDO_EXONUCLEASE_PHOSPHATASE DOMAIN-CONTAINING PROTEIN"/>
    <property type="match status" value="1"/>
</dbReference>
<dbReference type="PANTHER" id="PTHR47510">
    <property type="entry name" value="REVERSE TRANSCRIPTASE DOMAIN-CONTAINING PROTEIN"/>
    <property type="match status" value="1"/>
</dbReference>
<dbReference type="AlphaFoldDB" id="A0A9J8AVY3"/>
<dbReference type="InterPro" id="IPR000477">
    <property type="entry name" value="RT_dom"/>
</dbReference>
<keyword evidence="2" id="KW-0472">Membrane</keyword>
<proteinExistence type="predicted"/>
<dbReference type="GO" id="GO:0016706">
    <property type="term" value="F:2-oxoglutarate-dependent dioxygenase activity"/>
    <property type="evidence" value="ECO:0007669"/>
    <property type="project" value="InterPro"/>
</dbReference>
<dbReference type="SUPFAM" id="SSF56219">
    <property type="entry name" value="DNase I-like"/>
    <property type="match status" value="1"/>
</dbReference>
<dbReference type="Gene3D" id="3.60.10.10">
    <property type="entry name" value="Endonuclease/exonuclease/phosphatase"/>
    <property type="match status" value="1"/>
</dbReference>
<dbReference type="GeneTree" id="ENSGT01120000271821"/>
<dbReference type="InterPro" id="IPR036691">
    <property type="entry name" value="Endo/exonu/phosph_ase_sf"/>
</dbReference>
<reference evidence="4" key="1">
    <citation type="submission" date="2025-08" db="UniProtKB">
        <authorList>
            <consortium name="Ensembl"/>
        </authorList>
    </citation>
    <scope>IDENTIFICATION</scope>
</reference>
<dbReference type="InterPro" id="IPR015095">
    <property type="entry name" value="AlkB_hom8_N"/>
</dbReference>
<dbReference type="SUPFAM" id="SSF56672">
    <property type="entry name" value="DNA/RNA polymerases"/>
    <property type="match status" value="1"/>
</dbReference>
<accession>A0A9J8AVY3</accession>
<evidence type="ECO:0000256" key="2">
    <source>
        <dbReference type="SAM" id="Phobius"/>
    </source>
</evidence>
<evidence type="ECO:0000313" key="5">
    <source>
        <dbReference type="Proteomes" id="UP001108240"/>
    </source>
</evidence>
<evidence type="ECO:0000259" key="3">
    <source>
        <dbReference type="PROSITE" id="PS50878"/>
    </source>
</evidence>
<dbReference type="Proteomes" id="UP001108240">
    <property type="component" value="Unplaced"/>
</dbReference>
<feature type="domain" description="Reverse transcriptase" evidence="3">
    <location>
        <begin position="571"/>
        <end position="838"/>
    </location>
</feature>
<keyword evidence="5" id="KW-1185">Reference proteome</keyword>
<dbReference type="OMA" id="RINIHKA"/>
<sequence>MAARTHREAQRLYSFCNFAVFFLLISGLFVLNSFALTSYTRRELLDIGEDFSNRFITNLRLIPEIARTPEATHSTRPGGSARRRRRDRKQRRGKRGGLRAKLKLTPLRLSLPSIFLANVRSLVNKMDELRLRITHSKRLLDCNVMVFTETWLHSDVPDNAIELAGRYTLRADRTADDSGKTRGGGLCIYVNKAWCTNTVIVGRHCSANLEFLMVKCRPFYLPREFTSTIITAVYIPPDANAKLALNELHAAISKHQTAHPEAAFIVAGDFNHCKLKTVLPKFHHHVSCHTRGDKTLDHVYTNIDGAYIATPLPHLGQSDHLSLFLTPKYSPLINRVKPSVRTIKVWPTGADSSLQDRFQHTDWSMFASQAACGSHTDIDIYTSSVLNHINTTIDSVTTEKQITTYPNQKPWMNKEVRHLLKARNTAFRSDDAQAYSKSRANLKRGIKKAKYCYKLKVEEHFSNSDPRRMWQGIQVISDYKSSNSTPTVMDVSFLNKLNYFYARFNSDSKETATKTTHSADHQPLKLTSTDVHTALSRINAHKAAGPDGIPGRVLRACADQLAGVFTDIFNLSLTQATVPTCFKSTSIVPVPKHSSPMCLNDYRPVALTPIIMKCFERLVLAHLKDCLPPTLDPHQFAYRRNRSTEDAVCTVLHSALTHLDNNNTYVRMLFVDFSSAFNTVIPSKLTTKLGDLDINTSLCNWIMDFLTNRPQHVRSGHTHSTTITLNTGVPQGCVLSPFLYSLYTHDCKPVHGYNSIIKFADDTTVIGLISDNDETAYRKEVQHLATWCADNNLLLNTSKTKDLIVDFRKKKGSTHDPIHINGMVVERVSSFKFLGTTICEDLSWTTNTSSLVKKAHQCLFFLRTLKKNQLSSTIVVNFYRCAIESILTSCITVWYGNCSVADRKALQRVVKTAQRITASEGNKKKQRINPLESINAYTRFGVFSPDNPEKNLNYTFSFDRTDKCNTSIESVKGLLFFVYRHNNNKTLCTYKIKITNKECCLQPLSALIFRYKCVIKMNCNSVNTQRRDMREISIESLTCLLLN</sequence>
<dbReference type="Pfam" id="PF09004">
    <property type="entry name" value="ALKBH8_N"/>
    <property type="match status" value="1"/>
</dbReference>